<organism evidence="1 2">
    <name type="scientific">Catenaria anguillulae PL171</name>
    <dbReference type="NCBI Taxonomy" id="765915"/>
    <lineage>
        <taxon>Eukaryota</taxon>
        <taxon>Fungi</taxon>
        <taxon>Fungi incertae sedis</taxon>
        <taxon>Blastocladiomycota</taxon>
        <taxon>Blastocladiomycetes</taxon>
        <taxon>Blastocladiales</taxon>
        <taxon>Catenariaceae</taxon>
        <taxon>Catenaria</taxon>
    </lineage>
</organism>
<dbReference type="Proteomes" id="UP000193411">
    <property type="component" value="Unassembled WGS sequence"/>
</dbReference>
<comment type="caution">
    <text evidence="1">The sequence shown here is derived from an EMBL/GenBank/DDBJ whole genome shotgun (WGS) entry which is preliminary data.</text>
</comment>
<protein>
    <submittedName>
        <fullName evidence="1">Uncharacterized protein</fullName>
    </submittedName>
</protein>
<sequence>MYLVARLVDQYRYLHARSRSRSFARIIHPVVSATISLMFDHDGCQFTNEAMSDTFNASGTPSDLVHGHSVAKFLARRTQLAAPPGRRSVRRLRCRHQVDVRAHAASLAPNQPTTSSRQMDAPRQVALRARSPARLLATSCRRVKEQTWRMIVQLPRAPLATSGQSTIGHLADFETDQLIGLQ</sequence>
<name>A0A1Y2H9K7_9FUNG</name>
<evidence type="ECO:0000313" key="2">
    <source>
        <dbReference type="Proteomes" id="UP000193411"/>
    </source>
</evidence>
<dbReference type="EMBL" id="MCFL01000064">
    <property type="protein sequence ID" value="ORZ31259.1"/>
    <property type="molecule type" value="Genomic_DNA"/>
</dbReference>
<keyword evidence="2" id="KW-1185">Reference proteome</keyword>
<gene>
    <name evidence="1" type="ORF">BCR44DRAFT_1276705</name>
</gene>
<dbReference type="AlphaFoldDB" id="A0A1Y2H9K7"/>
<proteinExistence type="predicted"/>
<accession>A0A1Y2H9K7</accession>
<reference evidence="1 2" key="1">
    <citation type="submission" date="2016-07" db="EMBL/GenBank/DDBJ databases">
        <title>Pervasive Adenine N6-methylation of Active Genes in Fungi.</title>
        <authorList>
            <consortium name="DOE Joint Genome Institute"/>
            <person name="Mondo S.J."/>
            <person name="Dannebaum R.O."/>
            <person name="Kuo R.C."/>
            <person name="Labutti K."/>
            <person name="Haridas S."/>
            <person name="Kuo A."/>
            <person name="Salamov A."/>
            <person name="Ahrendt S.R."/>
            <person name="Lipzen A."/>
            <person name="Sullivan W."/>
            <person name="Andreopoulos W.B."/>
            <person name="Clum A."/>
            <person name="Lindquist E."/>
            <person name="Daum C."/>
            <person name="Ramamoorthy G.K."/>
            <person name="Gryganskyi A."/>
            <person name="Culley D."/>
            <person name="Magnuson J.K."/>
            <person name="James T.Y."/>
            <person name="O'Malley M.A."/>
            <person name="Stajich J.E."/>
            <person name="Spatafora J.W."/>
            <person name="Visel A."/>
            <person name="Grigoriev I.V."/>
        </authorList>
    </citation>
    <scope>NUCLEOTIDE SEQUENCE [LARGE SCALE GENOMIC DNA]</scope>
    <source>
        <strain evidence="1 2">PL171</strain>
    </source>
</reference>
<evidence type="ECO:0000313" key="1">
    <source>
        <dbReference type="EMBL" id="ORZ31259.1"/>
    </source>
</evidence>